<reference evidence="3 4" key="1">
    <citation type="submission" date="2024-02" db="EMBL/GenBank/DDBJ databases">
        <title>Full genome sequence of Nocardioides kribbensis.</title>
        <authorList>
            <person name="Poletto B.L."/>
            <person name="Silva G."/>
            <person name="Galante D."/>
            <person name="Campos K.R."/>
            <person name="Santos M.B.N."/>
            <person name="Sacchi C.T."/>
        </authorList>
    </citation>
    <scope>NUCLEOTIDE SEQUENCE [LARGE SCALE GENOMIC DNA]</scope>
    <source>
        <strain evidence="3 4">O4R</strain>
    </source>
</reference>
<keyword evidence="1" id="KW-0238">DNA-binding</keyword>
<dbReference type="Proteomes" id="UP001482520">
    <property type="component" value="Unassembled WGS sequence"/>
</dbReference>
<evidence type="ECO:0000313" key="3">
    <source>
        <dbReference type="EMBL" id="MEQ7845972.1"/>
    </source>
</evidence>
<dbReference type="PANTHER" id="PTHR46797">
    <property type="entry name" value="HTH-TYPE TRANSCRIPTIONAL REGULATOR"/>
    <property type="match status" value="1"/>
</dbReference>
<feature type="domain" description="HTH cro/C1-type" evidence="2">
    <location>
        <begin position="16"/>
        <end position="70"/>
    </location>
</feature>
<evidence type="ECO:0000256" key="1">
    <source>
        <dbReference type="ARBA" id="ARBA00023125"/>
    </source>
</evidence>
<dbReference type="SUPFAM" id="SSF51182">
    <property type="entry name" value="RmlC-like cupins"/>
    <property type="match status" value="1"/>
</dbReference>
<dbReference type="RefSeq" id="WP_349803602.1">
    <property type="nucleotide sequence ID" value="NZ_JBEGDP010000001.1"/>
</dbReference>
<dbReference type="CDD" id="cd00093">
    <property type="entry name" value="HTH_XRE"/>
    <property type="match status" value="1"/>
</dbReference>
<organism evidence="3 4">
    <name type="scientific">Nocardioides kribbensis</name>
    <dbReference type="NCBI Taxonomy" id="305517"/>
    <lineage>
        <taxon>Bacteria</taxon>
        <taxon>Bacillati</taxon>
        <taxon>Actinomycetota</taxon>
        <taxon>Actinomycetes</taxon>
        <taxon>Propionibacteriales</taxon>
        <taxon>Nocardioidaceae</taxon>
        <taxon>Nocardioides</taxon>
    </lineage>
</organism>
<dbReference type="InterPro" id="IPR011051">
    <property type="entry name" value="RmlC_Cupin_sf"/>
</dbReference>
<dbReference type="InterPro" id="IPR010982">
    <property type="entry name" value="Lambda_DNA-bd_dom_sf"/>
</dbReference>
<dbReference type="InterPro" id="IPR001387">
    <property type="entry name" value="Cro/C1-type_HTH"/>
</dbReference>
<protein>
    <submittedName>
        <fullName evidence="3">XRE family transcriptional regulator</fullName>
    </submittedName>
</protein>
<dbReference type="CDD" id="cd02209">
    <property type="entry name" value="cupin_XRE_C"/>
    <property type="match status" value="1"/>
</dbReference>
<dbReference type="InterPro" id="IPR014710">
    <property type="entry name" value="RmlC-like_jellyroll"/>
</dbReference>
<comment type="caution">
    <text evidence="3">The sequence shown here is derived from an EMBL/GenBank/DDBJ whole genome shotgun (WGS) entry which is preliminary data.</text>
</comment>
<sequence length="183" mass="18798">MADQAHRPGAEAGARVRAVRRARGLSLAALAEAAGVGKGSLSELETGRRNPTLDTLYALAGPLGVPLAALVEDRDGVAVADPGLETVRLHLLAEADRTVEVWLLRMPPGGRRRSPAHAPGTRERLVVLTGSCRVEPGDDVPLELAEGATAEWAADRPHAYTAGAGGMTGVDVITTPAPATPGG</sequence>
<dbReference type="PANTHER" id="PTHR46797:SF1">
    <property type="entry name" value="METHYLPHOSPHONATE SYNTHASE"/>
    <property type="match status" value="1"/>
</dbReference>
<proteinExistence type="predicted"/>
<dbReference type="Gene3D" id="1.10.260.40">
    <property type="entry name" value="lambda repressor-like DNA-binding domains"/>
    <property type="match status" value="1"/>
</dbReference>
<dbReference type="SUPFAM" id="SSF47413">
    <property type="entry name" value="lambda repressor-like DNA-binding domains"/>
    <property type="match status" value="1"/>
</dbReference>
<dbReference type="Pfam" id="PF01381">
    <property type="entry name" value="HTH_3"/>
    <property type="match status" value="1"/>
</dbReference>
<evidence type="ECO:0000313" key="4">
    <source>
        <dbReference type="Proteomes" id="UP001482520"/>
    </source>
</evidence>
<evidence type="ECO:0000259" key="2">
    <source>
        <dbReference type="PROSITE" id="PS50943"/>
    </source>
</evidence>
<keyword evidence="4" id="KW-1185">Reference proteome</keyword>
<dbReference type="PROSITE" id="PS50943">
    <property type="entry name" value="HTH_CROC1"/>
    <property type="match status" value="1"/>
</dbReference>
<dbReference type="Gene3D" id="2.60.120.10">
    <property type="entry name" value="Jelly Rolls"/>
    <property type="match status" value="1"/>
</dbReference>
<gene>
    <name evidence="3" type="ORF">V6R90_01685</name>
</gene>
<accession>A0ABV1NU03</accession>
<dbReference type="InterPro" id="IPR050807">
    <property type="entry name" value="TransReg_Diox_bact_type"/>
</dbReference>
<dbReference type="EMBL" id="JBEGDP010000001">
    <property type="protein sequence ID" value="MEQ7845972.1"/>
    <property type="molecule type" value="Genomic_DNA"/>
</dbReference>
<dbReference type="SMART" id="SM00530">
    <property type="entry name" value="HTH_XRE"/>
    <property type="match status" value="1"/>
</dbReference>
<name>A0ABV1NU03_9ACTN</name>